<sequence length="205" mass="23291">MFGDDPALRTKTSLDAYMEKTFGVSDAVPTLMQEQAAAFTHTTPEELADYAVLRMQELGCYSIGEKPKHDDPSVMYLKVPASQYSLRLWAVYEPEINVVLLDYFDDRRLVPVDQPEGFSLWPHPNNGDGVYIEAEGPLRSAQSVLGDYFDDVRETVVPEGKDWYNVVEASYVTLKRDGVPDYDFQVPVFPRSQFVRFSRNPYASV</sequence>
<dbReference type="InParanoid" id="A0A5C3PMV3"/>
<dbReference type="EMBL" id="ML211158">
    <property type="protein sequence ID" value="TFK87323.1"/>
    <property type="molecule type" value="Genomic_DNA"/>
</dbReference>
<protein>
    <submittedName>
        <fullName evidence="1">Uncharacterized protein</fullName>
    </submittedName>
</protein>
<evidence type="ECO:0000313" key="2">
    <source>
        <dbReference type="Proteomes" id="UP000308197"/>
    </source>
</evidence>
<reference evidence="1 2" key="1">
    <citation type="journal article" date="2019" name="Nat. Ecol. Evol.">
        <title>Megaphylogeny resolves global patterns of mushroom evolution.</title>
        <authorList>
            <person name="Varga T."/>
            <person name="Krizsan K."/>
            <person name="Foldi C."/>
            <person name="Dima B."/>
            <person name="Sanchez-Garcia M."/>
            <person name="Sanchez-Ramirez S."/>
            <person name="Szollosi G.J."/>
            <person name="Szarkandi J.G."/>
            <person name="Papp V."/>
            <person name="Albert L."/>
            <person name="Andreopoulos W."/>
            <person name="Angelini C."/>
            <person name="Antonin V."/>
            <person name="Barry K.W."/>
            <person name="Bougher N.L."/>
            <person name="Buchanan P."/>
            <person name="Buyck B."/>
            <person name="Bense V."/>
            <person name="Catcheside P."/>
            <person name="Chovatia M."/>
            <person name="Cooper J."/>
            <person name="Damon W."/>
            <person name="Desjardin D."/>
            <person name="Finy P."/>
            <person name="Geml J."/>
            <person name="Haridas S."/>
            <person name="Hughes K."/>
            <person name="Justo A."/>
            <person name="Karasinski D."/>
            <person name="Kautmanova I."/>
            <person name="Kiss B."/>
            <person name="Kocsube S."/>
            <person name="Kotiranta H."/>
            <person name="LaButti K.M."/>
            <person name="Lechner B.E."/>
            <person name="Liimatainen K."/>
            <person name="Lipzen A."/>
            <person name="Lukacs Z."/>
            <person name="Mihaltcheva S."/>
            <person name="Morgado L.N."/>
            <person name="Niskanen T."/>
            <person name="Noordeloos M.E."/>
            <person name="Ohm R.A."/>
            <person name="Ortiz-Santana B."/>
            <person name="Ovrebo C."/>
            <person name="Racz N."/>
            <person name="Riley R."/>
            <person name="Savchenko A."/>
            <person name="Shiryaev A."/>
            <person name="Soop K."/>
            <person name="Spirin V."/>
            <person name="Szebenyi C."/>
            <person name="Tomsovsky M."/>
            <person name="Tulloss R.E."/>
            <person name="Uehling J."/>
            <person name="Grigoriev I.V."/>
            <person name="Vagvolgyi C."/>
            <person name="Papp T."/>
            <person name="Martin F.M."/>
            <person name="Miettinen O."/>
            <person name="Hibbett D.S."/>
            <person name="Nagy L.G."/>
        </authorList>
    </citation>
    <scope>NUCLEOTIDE SEQUENCE [LARGE SCALE GENOMIC DNA]</scope>
    <source>
        <strain evidence="1 2">HHB13444</strain>
    </source>
</reference>
<dbReference type="AlphaFoldDB" id="A0A5C3PMV3"/>
<accession>A0A5C3PMV3</accession>
<gene>
    <name evidence="1" type="ORF">K466DRAFT_599567</name>
</gene>
<evidence type="ECO:0000313" key="1">
    <source>
        <dbReference type="EMBL" id="TFK87323.1"/>
    </source>
</evidence>
<organism evidence="1 2">
    <name type="scientific">Polyporus arcularius HHB13444</name>
    <dbReference type="NCBI Taxonomy" id="1314778"/>
    <lineage>
        <taxon>Eukaryota</taxon>
        <taxon>Fungi</taxon>
        <taxon>Dikarya</taxon>
        <taxon>Basidiomycota</taxon>
        <taxon>Agaricomycotina</taxon>
        <taxon>Agaricomycetes</taxon>
        <taxon>Polyporales</taxon>
        <taxon>Polyporaceae</taxon>
        <taxon>Polyporus</taxon>
    </lineage>
</organism>
<dbReference type="Proteomes" id="UP000308197">
    <property type="component" value="Unassembled WGS sequence"/>
</dbReference>
<proteinExistence type="predicted"/>
<name>A0A5C3PMV3_9APHY</name>
<keyword evidence="2" id="KW-1185">Reference proteome</keyword>